<name>A0A653L548_AERVE</name>
<dbReference type="Proteomes" id="UP000439123">
    <property type="component" value="Unassembled WGS sequence"/>
</dbReference>
<evidence type="ECO:0000313" key="2">
    <source>
        <dbReference type="Proteomes" id="UP000439123"/>
    </source>
</evidence>
<dbReference type="EMBL" id="CABWLC010000016">
    <property type="protein sequence ID" value="VXA86785.1"/>
    <property type="molecule type" value="Genomic_DNA"/>
</dbReference>
<dbReference type="AlphaFoldDB" id="A0A653L548"/>
<proteinExistence type="predicted"/>
<reference evidence="1 2" key="1">
    <citation type="submission" date="2019-10" db="EMBL/GenBank/DDBJ databases">
        <authorList>
            <person name="Karimi E."/>
        </authorList>
    </citation>
    <scope>NUCLEOTIDE SEQUENCE [LARGE SCALE GENOMIC DNA]</scope>
    <source>
        <strain evidence="1">Aeromonas sp. 8C</strain>
    </source>
</reference>
<accession>A0A653L548</accession>
<organism evidence="1 2">
    <name type="scientific">Aeromonas veronii</name>
    <dbReference type="NCBI Taxonomy" id="654"/>
    <lineage>
        <taxon>Bacteria</taxon>
        <taxon>Pseudomonadati</taxon>
        <taxon>Pseudomonadota</taxon>
        <taxon>Gammaproteobacteria</taxon>
        <taxon>Aeromonadales</taxon>
        <taxon>Aeromonadaceae</taxon>
        <taxon>Aeromonas</taxon>
    </lineage>
</organism>
<sequence>MDIPTFQHLLDLFPQLPACSGCSHYQANTDLLALWGWSHGLHRYRCKVCLHTCPALTTTLEILVIAAPRAH</sequence>
<gene>
    <name evidence="1" type="ORF">AERO8C_30310</name>
</gene>
<evidence type="ECO:0000313" key="1">
    <source>
        <dbReference type="EMBL" id="VXA86785.1"/>
    </source>
</evidence>
<protein>
    <submittedName>
        <fullName evidence="1">Transposase</fullName>
    </submittedName>
</protein>